<feature type="domain" description="Glycoside hydrolase family 29 N-terminal" evidence="8">
    <location>
        <begin position="18"/>
        <end position="380"/>
    </location>
</feature>
<dbReference type="GO" id="GO:0004560">
    <property type="term" value="F:alpha-L-fucosidase activity"/>
    <property type="evidence" value="ECO:0007669"/>
    <property type="project" value="InterPro"/>
</dbReference>
<dbReference type="Gene3D" id="3.20.20.80">
    <property type="entry name" value="Glycosidases"/>
    <property type="match status" value="1"/>
</dbReference>
<evidence type="ECO:0000256" key="7">
    <source>
        <dbReference type="PIRSR" id="PIRSR001092-1"/>
    </source>
</evidence>
<dbReference type="EC" id="3.2.1.51" evidence="3"/>
<dbReference type="AlphaFoldDB" id="A0A2W5GVR8"/>
<dbReference type="SUPFAM" id="SSF51445">
    <property type="entry name" value="(Trans)glycosidases"/>
    <property type="match status" value="1"/>
</dbReference>
<dbReference type="SMART" id="SM00812">
    <property type="entry name" value="Alpha_L_fucos"/>
    <property type="match status" value="1"/>
</dbReference>
<proteinExistence type="inferred from homology"/>
<dbReference type="GO" id="GO:0016139">
    <property type="term" value="P:glycoside catabolic process"/>
    <property type="evidence" value="ECO:0007669"/>
    <property type="project" value="TreeGrafter"/>
</dbReference>
<feature type="site" description="May be important for catalysis" evidence="7">
    <location>
        <position position="313"/>
    </location>
</feature>
<evidence type="ECO:0000256" key="6">
    <source>
        <dbReference type="ARBA" id="ARBA00023295"/>
    </source>
</evidence>
<dbReference type="Pfam" id="PF01120">
    <property type="entry name" value="Alpha_L_fucos"/>
    <property type="match status" value="1"/>
</dbReference>
<dbReference type="InterPro" id="IPR013780">
    <property type="entry name" value="Glyco_hydro_b"/>
</dbReference>
<keyword evidence="6" id="KW-0326">Glycosidase</keyword>
<comment type="caution">
    <text evidence="10">The sequence shown here is derived from an EMBL/GenBank/DDBJ whole genome shotgun (WGS) entry which is preliminary data.</text>
</comment>
<evidence type="ECO:0000256" key="3">
    <source>
        <dbReference type="ARBA" id="ARBA00012662"/>
    </source>
</evidence>
<evidence type="ECO:0000256" key="1">
    <source>
        <dbReference type="ARBA" id="ARBA00004071"/>
    </source>
</evidence>
<dbReference type="Proteomes" id="UP000249645">
    <property type="component" value="Unassembled WGS sequence"/>
</dbReference>
<evidence type="ECO:0000313" key="11">
    <source>
        <dbReference type="Proteomes" id="UP000249645"/>
    </source>
</evidence>
<dbReference type="Pfam" id="PF16757">
    <property type="entry name" value="Fucosidase_C"/>
    <property type="match status" value="1"/>
</dbReference>
<protein>
    <recommendedName>
        <fullName evidence="3">alpha-L-fucosidase</fullName>
        <ecNumber evidence="3">3.2.1.51</ecNumber>
    </recommendedName>
</protein>
<dbReference type="Gene3D" id="2.60.40.1180">
    <property type="entry name" value="Golgi alpha-mannosidase II"/>
    <property type="match status" value="1"/>
</dbReference>
<name>A0A2W5GVR8_9SPHI</name>
<organism evidence="10 11">
    <name type="scientific">Pseudopedobacter saltans</name>
    <dbReference type="NCBI Taxonomy" id="151895"/>
    <lineage>
        <taxon>Bacteria</taxon>
        <taxon>Pseudomonadati</taxon>
        <taxon>Bacteroidota</taxon>
        <taxon>Sphingobacteriia</taxon>
        <taxon>Sphingobacteriales</taxon>
        <taxon>Sphingobacteriaceae</taxon>
        <taxon>Pseudopedobacter</taxon>
    </lineage>
</organism>
<evidence type="ECO:0000313" key="10">
    <source>
        <dbReference type="EMBL" id="PZP47412.1"/>
    </source>
</evidence>
<evidence type="ECO:0000259" key="8">
    <source>
        <dbReference type="Pfam" id="PF01120"/>
    </source>
</evidence>
<gene>
    <name evidence="10" type="ORF">DI598_10940</name>
</gene>
<comment type="function">
    <text evidence="1">Alpha-L-fucosidase is responsible for hydrolyzing the alpha-1,6-linked fucose joined to the reducing-end N-acetylglucosamine of the carbohydrate moieties of glycoproteins.</text>
</comment>
<evidence type="ECO:0000256" key="5">
    <source>
        <dbReference type="ARBA" id="ARBA00022801"/>
    </source>
</evidence>
<keyword evidence="4" id="KW-0732">Signal</keyword>
<evidence type="ECO:0000256" key="4">
    <source>
        <dbReference type="ARBA" id="ARBA00022729"/>
    </source>
</evidence>
<dbReference type="GO" id="GO:0006004">
    <property type="term" value="P:fucose metabolic process"/>
    <property type="evidence" value="ECO:0007669"/>
    <property type="project" value="InterPro"/>
</dbReference>
<dbReference type="InterPro" id="IPR016286">
    <property type="entry name" value="FUC_metazoa-typ"/>
</dbReference>
<evidence type="ECO:0000256" key="2">
    <source>
        <dbReference type="ARBA" id="ARBA00007951"/>
    </source>
</evidence>
<dbReference type="PIRSF" id="PIRSF001092">
    <property type="entry name" value="Alpha-L-fucosidase"/>
    <property type="match status" value="1"/>
</dbReference>
<evidence type="ECO:0000259" key="9">
    <source>
        <dbReference type="Pfam" id="PF16757"/>
    </source>
</evidence>
<dbReference type="InterPro" id="IPR057739">
    <property type="entry name" value="Glyco_hydro_29_N"/>
</dbReference>
<dbReference type="InterPro" id="IPR017853">
    <property type="entry name" value="GH"/>
</dbReference>
<dbReference type="GO" id="GO:0005764">
    <property type="term" value="C:lysosome"/>
    <property type="evidence" value="ECO:0007669"/>
    <property type="project" value="TreeGrafter"/>
</dbReference>
<dbReference type="PANTHER" id="PTHR10030:SF37">
    <property type="entry name" value="ALPHA-L-FUCOSIDASE-RELATED"/>
    <property type="match status" value="1"/>
</dbReference>
<dbReference type="InterPro" id="IPR031919">
    <property type="entry name" value="Fucosidase_C"/>
</dbReference>
<accession>A0A2W5GVR8</accession>
<dbReference type="PANTHER" id="PTHR10030">
    <property type="entry name" value="ALPHA-L-FUCOSIDASE"/>
    <property type="match status" value="1"/>
</dbReference>
<comment type="similarity">
    <text evidence="2">Belongs to the glycosyl hydrolase 29 family.</text>
</comment>
<reference evidence="10 11" key="1">
    <citation type="submission" date="2017-11" db="EMBL/GenBank/DDBJ databases">
        <title>Infants hospitalized years apart are colonized by the same room-sourced microbial strains.</title>
        <authorList>
            <person name="Brooks B."/>
            <person name="Olm M.R."/>
            <person name="Firek B.A."/>
            <person name="Baker R."/>
            <person name="Thomas B.C."/>
            <person name="Morowitz M.J."/>
            <person name="Banfield J.F."/>
        </authorList>
    </citation>
    <scope>NUCLEOTIDE SEQUENCE [LARGE SCALE GENOMIC DNA]</scope>
    <source>
        <strain evidence="10">S2_009_000_R2_76</strain>
    </source>
</reference>
<dbReference type="InterPro" id="IPR000933">
    <property type="entry name" value="Glyco_hydro_29"/>
</dbReference>
<feature type="domain" description="Alpha-L-fucosidase C-terminal" evidence="9">
    <location>
        <begin position="395"/>
        <end position="476"/>
    </location>
</feature>
<sequence>MKKVVGTFIILCFLFQLSAQQHNTSKEYQWPKDELVVKKLKSWQAKKFGLLMHWGTYSEWGVVESWSICPEDEGWCERKGPYKDNYFEYVKAYENLQTTFNPIDFNPDKWAKAAHEAGMKYVVFTTKHHDGFNMFDTKYSDYKVTDAKDPFSSNPKANIAKEVFSAFRKKDFMIGAYFSKPDWHSNDYWWRYFPPSSRNPSYDPKKYPEKWNAYKQFVYNQLEELSSNYGSLDILWLDGGWVRPKYTIDTAVDWQRNIPYDQDIDMPRIAKMARQHQPGMLFVDRTVSGEYENYVTPEQSIPDHYLPYPWESCMTLGNSWSYVPNDEYKSVNKVLHILTDVVSRNGNLLLNIGPSPKGDWDSKAYNRLKEIGDWLKINGEAIYNTNGDSVIGSQGKVVFTLNGKNIYAIYRGDDNESLPSNIELKNLTKNQVTSVHLLGSKSDLKWKIENEILKINIPEKVKKDLTVKNAWVFKITH</sequence>
<dbReference type="EMBL" id="QFOI01000191">
    <property type="protein sequence ID" value="PZP47412.1"/>
    <property type="molecule type" value="Genomic_DNA"/>
</dbReference>
<keyword evidence="5" id="KW-0378">Hydrolase</keyword>